<reference evidence="1" key="1">
    <citation type="submission" date="2018-02" db="EMBL/GenBank/DDBJ databases">
        <title>Rhizophora mucronata_Transcriptome.</title>
        <authorList>
            <person name="Meera S.P."/>
            <person name="Sreeshan A."/>
            <person name="Augustine A."/>
        </authorList>
    </citation>
    <scope>NUCLEOTIDE SEQUENCE</scope>
    <source>
        <tissue evidence="1">Leaf</tissue>
    </source>
</reference>
<organism evidence="1">
    <name type="scientific">Rhizophora mucronata</name>
    <name type="common">Asiatic mangrove</name>
    <dbReference type="NCBI Taxonomy" id="61149"/>
    <lineage>
        <taxon>Eukaryota</taxon>
        <taxon>Viridiplantae</taxon>
        <taxon>Streptophyta</taxon>
        <taxon>Embryophyta</taxon>
        <taxon>Tracheophyta</taxon>
        <taxon>Spermatophyta</taxon>
        <taxon>Magnoliopsida</taxon>
        <taxon>eudicotyledons</taxon>
        <taxon>Gunneridae</taxon>
        <taxon>Pentapetalae</taxon>
        <taxon>rosids</taxon>
        <taxon>fabids</taxon>
        <taxon>Malpighiales</taxon>
        <taxon>Rhizophoraceae</taxon>
        <taxon>Rhizophora</taxon>
    </lineage>
</organism>
<dbReference type="EMBL" id="GGEC01076054">
    <property type="protein sequence ID" value="MBX56538.1"/>
    <property type="molecule type" value="Transcribed_RNA"/>
</dbReference>
<proteinExistence type="predicted"/>
<protein>
    <submittedName>
        <fullName evidence="1">Uncharacterized protein</fullName>
    </submittedName>
</protein>
<evidence type="ECO:0000313" key="1">
    <source>
        <dbReference type="EMBL" id="MBX56538.1"/>
    </source>
</evidence>
<sequence>MVLFTTSNPFSLSVLFVHLDAWLRFSALVVI</sequence>
<dbReference type="AlphaFoldDB" id="A0A2P2PP72"/>
<accession>A0A2P2PP72</accession>
<name>A0A2P2PP72_RHIMU</name>